<dbReference type="NCBIfam" id="TIGR01549">
    <property type="entry name" value="HAD-SF-IA-v1"/>
    <property type="match status" value="1"/>
</dbReference>
<dbReference type="InterPro" id="IPR036412">
    <property type="entry name" value="HAD-like_sf"/>
</dbReference>
<protein>
    <submittedName>
        <fullName evidence="1">Noncanonical pyrimidine nucleotidase, YjjG family</fullName>
    </submittedName>
</protein>
<comment type="caution">
    <text evidence="1">The sequence shown here is derived from an EMBL/GenBank/DDBJ whole genome shotgun (WGS) entry which is preliminary data.</text>
</comment>
<accession>A0A3P1VEP9</accession>
<dbReference type="EMBL" id="RQZA01000001">
    <property type="protein sequence ID" value="RRD32228.1"/>
    <property type="molecule type" value="Genomic_DNA"/>
</dbReference>
<dbReference type="Gene3D" id="1.10.150.240">
    <property type="entry name" value="Putative phosphatase, domain 2"/>
    <property type="match status" value="1"/>
</dbReference>
<dbReference type="Pfam" id="PF13419">
    <property type="entry name" value="HAD_2"/>
    <property type="match status" value="1"/>
</dbReference>
<dbReference type="Gene3D" id="3.40.50.1000">
    <property type="entry name" value="HAD superfamily/HAD-like"/>
    <property type="match status" value="1"/>
</dbReference>
<dbReference type="InterPro" id="IPR052550">
    <property type="entry name" value="Pyrimidine_5'-ntase_YjjG"/>
</dbReference>
<dbReference type="InterPro" id="IPR006439">
    <property type="entry name" value="HAD-SF_hydro_IA"/>
</dbReference>
<dbReference type="InterPro" id="IPR023198">
    <property type="entry name" value="PGP-like_dom2"/>
</dbReference>
<name>A0A3P1VEP9_9STRE</name>
<organism evidence="1 2">
    <name type="scientific">Streptococcus minor</name>
    <dbReference type="NCBI Taxonomy" id="229549"/>
    <lineage>
        <taxon>Bacteria</taxon>
        <taxon>Bacillati</taxon>
        <taxon>Bacillota</taxon>
        <taxon>Bacilli</taxon>
        <taxon>Lactobacillales</taxon>
        <taxon>Streptococcaceae</taxon>
        <taxon>Streptococcus</taxon>
    </lineage>
</organism>
<evidence type="ECO:0000313" key="1">
    <source>
        <dbReference type="EMBL" id="RRD32228.1"/>
    </source>
</evidence>
<evidence type="ECO:0000313" key="2">
    <source>
        <dbReference type="Proteomes" id="UP000281771"/>
    </source>
</evidence>
<dbReference type="GO" id="GO:0008253">
    <property type="term" value="F:5'-nucleotidase activity"/>
    <property type="evidence" value="ECO:0007669"/>
    <property type="project" value="InterPro"/>
</dbReference>
<reference evidence="1 2" key="1">
    <citation type="submission" date="2018-11" db="EMBL/GenBank/DDBJ databases">
        <title>Genomes From Bacteria Associated with the Canine Oral Cavity: a Test Case for Automated Genome-Based Taxonomic Assignment.</title>
        <authorList>
            <person name="Coil D.A."/>
            <person name="Jospin G."/>
            <person name="Darling A.E."/>
            <person name="Wallis C."/>
            <person name="Davis I.J."/>
            <person name="Harris S."/>
            <person name="Eisen J.A."/>
            <person name="Holcombe L.J."/>
            <person name="O'Flynn C."/>
        </authorList>
    </citation>
    <scope>NUCLEOTIDE SEQUENCE [LARGE SCALE GENOMIC DNA]</scope>
    <source>
        <strain evidence="1 2">OH4621_COT-116</strain>
    </source>
</reference>
<dbReference type="SFLD" id="SFLDG01129">
    <property type="entry name" value="C1.5:_HAD__Beta-PGM__Phosphata"/>
    <property type="match status" value="1"/>
</dbReference>
<proteinExistence type="predicted"/>
<dbReference type="InterPro" id="IPR023214">
    <property type="entry name" value="HAD_sf"/>
</dbReference>
<dbReference type="RefSeq" id="WP_124775126.1">
    <property type="nucleotide sequence ID" value="NZ_RQZA01000001.1"/>
</dbReference>
<dbReference type="PANTHER" id="PTHR47478:SF1">
    <property type="entry name" value="PYRIMIDINE 5'-NUCLEOTIDASE YJJG"/>
    <property type="match status" value="1"/>
</dbReference>
<dbReference type="STRING" id="1123309.GCA_000377005_01296"/>
<dbReference type="NCBIfam" id="TIGR02254">
    <property type="entry name" value="YjjG_YfnB"/>
    <property type="match status" value="1"/>
</dbReference>
<dbReference type="SFLD" id="SFLDS00003">
    <property type="entry name" value="Haloacid_Dehalogenase"/>
    <property type="match status" value="1"/>
</dbReference>
<keyword evidence="2" id="KW-1185">Reference proteome</keyword>
<sequence>MYYKFLLFDLDHTLLDFDLAEDVALRLLLEEAGVSDIQAYLDYYVPMNKAMWQDLTLGKISKSDLIATRFARLFAHFGQEVDGLVFAHRYQEHLSQQGQIFDGVEEFLTELVQNDYRLLAATNGVTYIQKGRLAQSGIAHFFEKIFISDEVGHHKPEKEFYDAIAREVEGFKSHQALMIGDSLMADVLGGNNASIDTVWYNTANLVNETIAKPNYTVKSYAELLQILKSS</sequence>
<dbReference type="Proteomes" id="UP000281771">
    <property type="component" value="Unassembled WGS sequence"/>
</dbReference>
<dbReference type="AlphaFoldDB" id="A0A3P1VEP9"/>
<dbReference type="PANTHER" id="PTHR47478">
    <property type="match status" value="1"/>
</dbReference>
<gene>
    <name evidence="1" type="ORF">EII38_00390</name>
</gene>
<dbReference type="SUPFAM" id="SSF56784">
    <property type="entry name" value="HAD-like"/>
    <property type="match status" value="1"/>
</dbReference>
<dbReference type="InterPro" id="IPR041492">
    <property type="entry name" value="HAD_2"/>
</dbReference>
<dbReference type="InterPro" id="IPR011951">
    <property type="entry name" value="HAD-SF_hydro_IA_YjjG/PynA"/>
</dbReference>